<reference evidence="4" key="1">
    <citation type="submission" date="2016-04" db="EMBL/GenBank/DDBJ databases">
        <authorList>
            <person name="Evans L.H."/>
            <person name="Alamgir A."/>
            <person name="Owens N."/>
            <person name="Weber N.D."/>
            <person name="Virtaneva K."/>
            <person name="Barbian K."/>
            <person name="Babar A."/>
            <person name="Rosenke K."/>
        </authorList>
    </citation>
    <scope>NUCLEOTIDE SEQUENCE</scope>
    <source>
        <strain evidence="4">86</strain>
    </source>
</reference>
<evidence type="ECO:0000259" key="3">
    <source>
        <dbReference type="SMART" id="SM01217"/>
    </source>
</evidence>
<comment type="similarity">
    <text evidence="1">Belongs to the glycosyl hydrolase 3 family.</text>
</comment>
<dbReference type="PANTHER" id="PTHR42715:SF10">
    <property type="entry name" value="BETA-GLUCOSIDASE"/>
    <property type="match status" value="1"/>
</dbReference>
<dbReference type="Pfam" id="PF01915">
    <property type="entry name" value="Glyco_hydro_3_C"/>
    <property type="match status" value="1"/>
</dbReference>
<dbReference type="SUPFAM" id="SSF52279">
    <property type="entry name" value="Beta-D-glucan exohydrolase, C-terminal domain"/>
    <property type="match status" value="2"/>
</dbReference>
<organism evidence="4">
    <name type="scientific">uncultured Eubacteriales bacterium</name>
    <dbReference type="NCBI Taxonomy" id="172733"/>
    <lineage>
        <taxon>Bacteria</taxon>
        <taxon>Bacillati</taxon>
        <taxon>Bacillota</taxon>
        <taxon>Clostridia</taxon>
        <taxon>Eubacteriales</taxon>
        <taxon>environmental samples</taxon>
    </lineage>
</organism>
<protein>
    <submittedName>
        <fullName evidence="4">Glycosyl hydrolase family 3 C-terminal domain protein</fullName>
    </submittedName>
</protein>
<dbReference type="Gene3D" id="2.60.40.10">
    <property type="entry name" value="Immunoglobulins"/>
    <property type="match status" value="1"/>
</dbReference>
<dbReference type="GO" id="GO:0004553">
    <property type="term" value="F:hydrolase activity, hydrolyzing O-glycosyl compounds"/>
    <property type="evidence" value="ECO:0007669"/>
    <property type="project" value="InterPro"/>
</dbReference>
<dbReference type="InterPro" id="IPR002772">
    <property type="entry name" value="Glyco_hydro_3_C"/>
</dbReference>
<dbReference type="SUPFAM" id="SSF51445">
    <property type="entry name" value="(Trans)glycosidases"/>
    <property type="match status" value="1"/>
</dbReference>
<dbReference type="AlphaFoldDB" id="A0A212KG92"/>
<dbReference type="SMART" id="SM01217">
    <property type="entry name" value="Fn3_like"/>
    <property type="match status" value="1"/>
</dbReference>
<dbReference type="InterPro" id="IPR050288">
    <property type="entry name" value="Cellulose_deg_GH3"/>
</dbReference>
<dbReference type="Pfam" id="PF14310">
    <property type="entry name" value="Fn3-like"/>
    <property type="match status" value="1"/>
</dbReference>
<dbReference type="GO" id="GO:0005975">
    <property type="term" value="P:carbohydrate metabolic process"/>
    <property type="evidence" value="ECO:0007669"/>
    <property type="project" value="InterPro"/>
</dbReference>
<dbReference type="Pfam" id="PF00933">
    <property type="entry name" value="Glyco_hydro_3"/>
    <property type="match status" value="1"/>
</dbReference>
<dbReference type="InterPro" id="IPR036962">
    <property type="entry name" value="Glyco_hydro_3_N_sf"/>
</dbReference>
<dbReference type="InterPro" id="IPR001764">
    <property type="entry name" value="Glyco_hydro_3_N"/>
</dbReference>
<evidence type="ECO:0000313" key="4">
    <source>
        <dbReference type="EMBL" id="SBW10740.1"/>
    </source>
</evidence>
<evidence type="ECO:0000256" key="2">
    <source>
        <dbReference type="ARBA" id="ARBA00022801"/>
    </source>
</evidence>
<sequence length="903" mass="101224">MKMERFTNKRVLDMIKSMSVEEKLLCVHGQLWDPYRANQAGFIRGNGRLGIPDFFIADGESGVNIGFETTVFPSKVSLASTFDRECAFLYGQAMGREAKAAGIHLLLTPRVNIVRDPVSLKGTSNGGNYQTYSEDPVLNGEMGAQEAKGIQDKHQALANLKQMFASSTGAAQGAGNCVIDEQTIRELYMLPYELVMRAGVASAMTNYNQVNGVWTYDYPDMMKECARNQWGFQGFIFDDWYCLYDPNAIRHGATLEMPGEDYYDEGSDQSTYGKRLLRAIEDPDQPVTMEDLDHAVYYYLDTLERFGMLDEEQRVPGGIDPKTKEHSIEICKKAAEKGAVLLKNEGAFLPLSFKGKKVALIGPGAKNQVMPTFKESPYGFDDRRVGIYQILKERYGDKIRFAKGDDLDGMVIPASCLKPSLDSEEKGLKRYVGRFTYETLSNGDLETYPQPKEFVIDKEVNHDEKHPLPALAREQRRGFFKETPKEYYMWHGYLCPDETGMHRLSLQSKFPGLEAFERNGVENGDLSIATSGNLYIREVGAGGCLERIGLGTRISANGIANPFSEVVPCADGWNNAGGTVYLEEGKQYEIYFNHTCVYLEPLSVRLAWTTPAMYEKAMAEAETAAREADVAIVFAWHQSVNDKLALEENQDELIERVAKVNPNTAVVLNTGDAVEMPWGDKVKAILEMWFSGQEGARATLSVLEGEVNPAGRLPITFPQKLEDLAARDPGHPERYAPSGRISEKDAQHPNTAHFTEGILNGYRWFDQTGREPLYPFGYGLSYTTFTYGAMETVWKEGAMEVSCDIENTGDRDGDEVAQCYLGRPEHVPEGIQSVPKMLVDFKRVFIRAGETKRVTFTIEKRYFKYYDVKNKAFETFTGMRDVLIGASSKDIRLSMGIKVIKIC</sequence>
<dbReference type="InterPro" id="IPR036881">
    <property type="entry name" value="Glyco_hydro_3_C_sf"/>
</dbReference>
<proteinExistence type="inferred from homology"/>
<keyword evidence="2 4" id="KW-0378">Hydrolase</keyword>
<dbReference type="InterPro" id="IPR017853">
    <property type="entry name" value="GH"/>
</dbReference>
<evidence type="ECO:0000256" key="1">
    <source>
        <dbReference type="ARBA" id="ARBA00005336"/>
    </source>
</evidence>
<dbReference type="EMBL" id="FLUN01000001">
    <property type="protein sequence ID" value="SBW10740.1"/>
    <property type="molecule type" value="Genomic_DNA"/>
</dbReference>
<dbReference type="Gene3D" id="2.60.120.380">
    <property type="match status" value="2"/>
</dbReference>
<accession>A0A212KG92</accession>
<name>A0A212KG92_9FIRM</name>
<feature type="domain" description="Fibronectin type III-like" evidence="3">
    <location>
        <begin position="815"/>
        <end position="888"/>
    </location>
</feature>
<dbReference type="Gene3D" id="3.20.20.300">
    <property type="entry name" value="Glycoside hydrolase, family 3, N-terminal domain"/>
    <property type="match status" value="2"/>
</dbReference>
<dbReference type="Gene3D" id="3.40.50.1700">
    <property type="entry name" value="Glycoside hydrolase family 3 C-terminal domain"/>
    <property type="match status" value="2"/>
</dbReference>
<dbReference type="PANTHER" id="PTHR42715">
    <property type="entry name" value="BETA-GLUCOSIDASE"/>
    <property type="match status" value="1"/>
</dbReference>
<gene>
    <name evidence="4" type="ORF">KL86CLO1_13033</name>
</gene>
<dbReference type="InterPro" id="IPR026891">
    <property type="entry name" value="Fn3-like"/>
</dbReference>
<dbReference type="InterPro" id="IPR013783">
    <property type="entry name" value="Ig-like_fold"/>
</dbReference>
<dbReference type="PRINTS" id="PR00133">
    <property type="entry name" value="GLHYDRLASE3"/>
</dbReference>